<sequence length="160" mass="18613">MKHLKTSGLLQQIYVFFSASTHKWELLNCEIKLKFTLNSLSQTKWSCLYDAVEALKDNYDIVSPGPPKVTVQPWMKVYEGFESKVTVRFTKTHVGLGVDVERMKITRGEKEDIARKLENKIPVEAILDDIRNSMNQKLERIHLITRQDMKNITRGVQYKL</sequence>
<dbReference type="PANTHER" id="PTHR33936:SF24">
    <property type="entry name" value="C2H2-TYPE DOMAIN-CONTAINING PROTEIN"/>
    <property type="match status" value="1"/>
</dbReference>
<dbReference type="AlphaFoldDB" id="A0A8X6SHF8"/>
<organism evidence="1 2">
    <name type="scientific">Trichonephila clavipes</name>
    <name type="common">Golden silk orbweaver</name>
    <name type="synonym">Nephila clavipes</name>
    <dbReference type="NCBI Taxonomy" id="2585209"/>
    <lineage>
        <taxon>Eukaryota</taxon>
        <taxon>Metazoa</taxon>
        <taxon>Ecdysozoa</taxon>
        <taxon>Arthropoda</taxon>
        <taxon>Chelicerata</taxon>
        <taxon>Arachnida</taxon>
        <taxon>Araneae</taxon>
        <taxon>Araneomorphae</taxon>
        <taxon>Entelegynae</taxon>
        <taxon>Araneoidea</taxon>
        <taxon>Nephilidae</taxon>
        <taxon>Trichonephila</taxon>
    </lineage>
</organism>
<dbReference type="PANTHER" id="PTHR33936">
    <property type="entry name" value="PROTEIN CBG17840"/>
    <property type="match status" value="1"/>
</dbReference>
<proteinExistence type="predicted"/>
<reference evidence="1" key="1">
    <citation type="submission" date="2020-08" db="EMBL/GenBank/DDBJ databases">
        <title>Multicomponent nature underlies the extraordinary mechanical properties of spider dragline silk.</title>
        <authorList>
            <person name="Kono N."/>
            <person name="Nakamura H."/>
            <person name="Mori M."/>
            <person name="Yoshida Y."/>
            <person name="Ohtoshi R."/>
            <person name="Malay A.D."/>
            <person name="Moran D.A.P."/>
            <person name="Tomita M."/>
            <person name="Numata K."/>
            <person name="Arakawa K."/>
        </authorList>
    </citation>
    <scope>NUCLEOTIDE SEQUENCE</scope>
</reference>
<keyword evidence="2" id="KW-1185">Reference proteome</keyword>
<dbReference type="EMBL" id="BMAU01021322">
    <property type="protein sequence ID" value="GFY13391.1"/>
    <property type="molecule type" value="Genomic_DNA"/>
</dbReference>
<name>A0A8X6SHF8_TRICX</name>
<accession>A0A8X6SHF8</accession>
<comment type="caution">
    <text evidence="1">The sequence shown here is derived from an EMBL/GenBank/DDBJ whole genome shotgun (WGS) entry which is preliminary data.</text>
</comment>
<evidence type="ECO:0000313" key="1">
    <source>
        <dbReference type="EMBL" id="GFY13391.1"/>
    </source>
</evidence>
<dbReference type="Proteomes" id="UP000887159">
    <property type="component" value="Unassembled WGS sequence"/>
</dbReference>
<evidence type="ECO:0000313" key="2">
    <source>
        <dbReference type="Proteomes" id="UP000887159"/>
    </source>
</evidence>
<protein>
    <submittedName>
        <fullName evidence="1">Zinc finger MYM-type protein 1</fullName>
    </submittedName>
</protein>
<dbReference type="InterPro" id="IPR052797">
    <property type="entry name" value="RegFact_GeneExpr_CellDeath"/>
</dbReference>
<gene>
    <name evidence="1" type="primary">ZMYM1</name>
    <name evidence="1" type="ORF">TNCV_1802621</name>
</gene>